<dbReference type="SUPFAM" id="SSF56112">
    <property type="entry name" value="Protein kinase-like (PK-like)"/>
    <property type="match status" value="1"/>
</dbReference>
<dbReference type="GO" id="GO:0005524">
    <property type="term" value="F:ATP binding"/>
    <property type="evidence" value="ECO:0007669"/>
    <property type="project" value="InterPro"/>
</dbReference>
<dbReference type="AlphaFoldDB" id="A0AA36IK00"/>
<feature type="compositionally biased region" description="Low complexity" evidence="1">
    <location>
        <begin position="91"/>
        <end position="103"/>
    </location>
</feature>
<name>A0AA36IK00_9DINO</name>
<feature type="region of interest" description="Disordered" evidence="1">
    <location>
        <begin position="1"/>
        <end position="20"/>
    </location>
</feature>
<dbReference type="InterPro" id="IPR008271">
    <property type="entry name" value="Ser/Thr_kinase_AS"/>
</dbReference>
<proteinExistence type="predicted"/>
<protein>
    <recommendedName>
        <fullName evidence="2">Protein kinase domain-containing protein</fullName>
    </recommendedName>
</protein>
<dbReference type="Gene3D" id="1.10.510.10">
    <property type="entry name" value="Transferase(Phosphotransferase) domain 1"/>
    <property type="match status" value="1"/>
</dbReference>
<dbReference type="SMART" id="SM00220">
    <property type="entry name" value="S_TKc"/>
    <property type="match status" value="1"/>
</dbReference>
<dbReference type="PANTHER" id="PTHR24347">
    <property type="entry name" value="SERINE/THREONINE-PROTEIN KINASE"/>
    <property type="match status" value="1"/>
</dbReference>
<dbReference type="PROSITE" id="PS00108">
    <property type="entry name" value="PROTEIN_KINASE_ST"/>
    <property type="match status" value="1"/>
</dbReference>
<dbReference type="GO" id="GO:0004672">
    <property type="term" value="F:protein kinase activity"/>
    <property type="evidence" value="ECO:0007669"/>
    <property type="project" value="InterPro"/>
</dbReference>
<evidence type="ECO:0000313" key="3">
    <source>
        <dbReference type="EMBL" id="CAJ1388149.1"/>
    </source>
</evidence>
<evidence type="ECO:0000256" key="1">
    <source>
        <dbReference type="SAM" id="MobiDB-lite"/>
    </source>
</evidence>
<organism evidence="3 4">
    <name type="scientific">Effrenium voratum</name>
    <dbReference type="NCBI Taxonomy" id="2562239"/>
    <lineage>
        <taxon>Eukaryota</taxon>
        <taxon>Sar</taxon>
        <taxon>Alveolata</taxon>
        <taxon>Dinophyceae</taxon>
        <taxon>Suessiales</taxon>
        <taxon>Symbiodiniaceae</taxon>
        <taxon>Effrenium</taxon>
    </lineage>
</organism>
<reference evidence="3" key="1">
    <citation type="submission" date="2023-08" db="EMBL/GenBank/DDBJ databases">
        <authorList>
            <person name="Chen Y."/>
            <person name="Shah S."/>
            <person name="Dougan E. K."/>
            <person name="Thang M."/>
            <person name="Chan C."/>
        </authorList>
    </citation>
    <scope>NUCLEOTIDE SEQUENCE</scope>
</reference>
<dbReference type="Proteomes" id="UP001178507">
    <property type="component" value="Unassembled WGS sequence"/>
</dbReference>
<dbReference type="InterPro" id="IPR011009">
    <property type="entry name" value="Kinase-like_dom_sf"/>
</dbReference>
<dbReference type="Pfam" id="PF00069">
    <property type="entry name" value="Pkinase"/>
    <property type="match status" value="1"/>
</dbReference>
<gene>
    <name evidence="3" type="ORF">EVOR1521_LOCUS14079</name>
</gene>
<accession>A0AA36IK00</accession>
<feature type="compositionally biased region" description="Polar residues" evidence="1">
    <location>
        <begin position="106"/>
        <end position="126"/>
    </location>
</feature>
<dbReference type="EMBL" id="CAUJNA010001646">
    <property type="protein sequence ID" value="CAJ1388149.1"/>
    <property type="molecule type" value="Genomic_DNA"/>
</dbReference>
<feature type="compositionally biased region" description="Low complexity" evidence="1">
    <location>
        <begin position="127"/>
        <end position="139"/>
    </location>
</feature>
<feature type="domain" description="Protein kinase" evidence="2">
    <location>
        <begin position="323"/>
        <end position="583"/>
    </location>
</feature>
<sequence length="635" mass="68543">MSPQLGESRNGRTRVNLAKKPPSVEFIELGTSSFRVPSSVRVMATKDEGQIQGGYPLGFEPKAPEKKPLDLGLSLRKKMGVMSLGSLGAVSSRSRNSDASSRSSRFKTPSVDSFQPASDTPRSQHTSRASVAASVVSDSEASDLEPESDLESVADEPVKDSKLKSFDAHPAICTPLPRAPVCLPNCKNAKQLATAGAADSSLGIRQSRLISASLAPGELIISTEGHSEVIHLLGSEVAWSNGTTTLAQDLCVISIVPPESMKPRRSHRPSIAGSLKAVFGRGGGGEGVAGWLFYCNKNDLSAVLDRLGEQGCIRSGLSSFFKASKGERAGSGSFGVVNAGVAMGGSVVAIKTLKESTKPEAVYSEVEMLVRAQGHANVANFRGAFCEADAGSLRWSLIFDYFSHGDLYDRVAGKNRMMEKEAMPFLRDLLEALSHLHVRKIFHRDVKPENLLMANSGKYLVLTDFGIATLVTNQEEMRRSSGTVGYAAPEMLKGEATSFEGDAFGAGVVLYFMLSKSTPFLAPTQKQMAENTHECKVNLKYGCFEHISDDCRSMIVSLIKKEVQERMTIEQALISRVIRRTYVTATEPALAAFRGREQTIKETADQPNLDVVRPAHHLVALTAGELPALKRHNKK</sequence>
<comment type="caution">
    <text evidence="3">The sequence shown here is derived from an EMBL/GenBank/DDBJ whole genome shotgun (WGS) entry which is preliminary data.</text>
</comment>
<evidence type="ECO:0000313" key="4">
    <source>
        <dbReference type="Proteomes" id="UP001178507"/>
    </source>
</evidence>
<evidence type="ECO:0000259" key="2">
    <source>
        <dbReference type="PROSITE" id="PS50011"/>
    </source>
</evidence>
<dbReference type="PROSITE" id="PS50011">
    <property type="entry name" value="PROTEIN_KINASE_DOM"/>
    <property type="match status" value="1"/>
</dbReference>
<dbReference type="InterPro" id="IPR000719">
    <property type="entry name" value="Prot_kinase_dom"/>
</dbReference>
<feature type="region of interest" description="Disordered" evidence="1">
    <location>
        <begin position="88"/>
        <end position="157"/>
    </location>
</feature>
<feature type="compositionally biased region" description="Acidic residues" evidence="1">
    <location>
        <begin position="140"/>
        <end position="154"/>
    </location>
</feature>
<keyword evidence="4" id="KW-1185">Reference proteome</keyword>